<evidence type="ECO:0000259" key="2">
    <source>
        <dbReference type="Pfam" id="PF04865"/>
    </source>
</evidence>
<accession>A0A0K1QBT4</accession>
<dbReference type="KEGG" id="llu:AKJ09_09861"/>
<evidence type="ECO:0000313" key="4">
    <source>
        <dbReference type="Proteomes" id="UP000064967"/>
    </source>
</evidence>
<dbReference type="RefSeq" id="WP_169928391.1">
    <property type="nucleotide sequence ID" value="NZ_CP012333.1"/>
</dbReference>
<feature type="domain" description="Baseplate protein J-like barrel" evidence="2">
    <location>
        <begin position="109"/>
        <end position="178"/>
    </location>
</feature>
<reference evidence="3 4" key="1">
    <citation type="submission" date="2015-08" db="EMBL/GenBank/DDBJ databases">
        <authorList>
            <person name="Babu N.S."/>
            <person name="Beckwith C.J."/>
            <person name="Beseler K.G."/>
            <person name="Brison A."/>
            <person name="Carone J.V."/>
            <person name="Caskin T.P."/>
            <person name="Diamond M."/>
            <person name="Durham M.E."/>
            <person name="Foxe J.M."/>
            <person name="Go M."/>
            <person name="Henderson B.A."/>
            <person name="Jones I.B."/>
            <person name="McGettigan J.A."/>
            <person name="Micheletti S.J."/>
            <person name="Nasrallah M.E."/>
            <person name="Ortiz D."/>
            <person name="Piller C.R."/>
            <person name="Privatt S.R."/>
            <person name="Schneider S.L."/>
            <person name="Sharp S."/>
            <person name="Smith T.C."/>
            <person name="Stanton J.D."/>
            <person name="Ullery H.E."/>
            <person name="Wilson R.J."/>
            <person name="Serrano M.G."/>
            <person name="Buck G."/>
            <person name="Lee V."/>
            <person name="Wang Y."/>
            <person name="Carvalho R."/>
            <person name="Voegtly L."/>
            <person name="Shi R."/>
            <person name="Duckworth R."/>
            <person name="Johnson A."/>
            <person name="Loviza R."/>
            <person name="Walstead R."/>
            <person name="Shah Z."/>
            <person name="Kiflezghi M."/>
            <person name="Wade K."/>
            <person name="Ball S.L."/>
            <person name="Bradley K.W."/>
            <person name="Asai D.J."/>
            <person name="Bowman C.A."/>
            <person name="Russell D.A."/>
            <person name="Pope W.H."/>
            <person name="Jacobs-Sera D."/>
            <person name="Hendrix R.W."/>
            <person name="Hatfull G.F."/>
        </authorList>
    </citation>
    <scope>NUCLEOTIDE SEQUENCE [LARGE SCALE GENOMIC DNA]</scope>
    <source>
        <strain evidence="3 4">DSM 27648</strain>
    </source>
</reference>
<dbReference type="STRING" id="1391654.AKJ09_09861"/>
<feature type="region of interest" description="Disordered" evidence="1">
    <location>
        <begin position="193"/>
        <end position="228"/>
    </location>
</feature>
<protein>
    <submittedName>
        <fullName evidence="3">Baseplate assembly protein, putative</fullName>
    </submittedName>
</protein>
<dbReference type="Proteomes" id="UP000064967">
    <property type="component" value="Chromosome"/>
</dbReference>
<name>A0A0K1QBT4_9BACT</name>
<gene>
    <name evidence="3" type="ORF">AKJ09_09861</name>
</gene>
<dbReference type="EMBL" id="CP012333">
    <property type="protein sequence ID" value="AKV03198.1"/>
    <property type="molecule type" value="Genomic_DNA"/>
</dbReference>
<dbReference type="AlphaFoldDB" id="A0A0K1QBT4"/>
<dbReference type="Pfam" id="PF04865">
    <property type="entry name" value="Baseplate_J"/>
    <property type="match status" value="1"/>
</dbReference>
<evidence type="ECO:0000256" key="1">
    <source>
        <dbReference type="SAM" id="MobiDB-lite"/>
    </source>
</evidence>
<organism evidence="3 4">
    <name type="scientific">Labilithrix luteola</name>
    <dbReference type="NCBI Taxonomy" id="1391654"/>
    <lineage>
        <taxon>Bacteria</taxon>
        <taxon>Pseudomonadati</taxon>
        <taxon>Myxococcota</taxon>
        <taxon>Polyangia</taxon>
        <taxon>Polyangiales</taxon>
        <taxon>Labilitrichaceae</taxon>
        <taxon>Labilithrix</taxon>
    </lineage>
</organism>
<evidence type="ECO:0000313" key="3">
    <source>
        <dbReference type="EMBL" id="AKV03198.1"/>
    </source>
</evidence>
<proteinExistence type="predicted"/>
<sequence>MLPIEALINPPSSDAIYDKVAGVLETVKIPARSWRPGGVARSILGALCQVGAQGAALVSDITRGGFLSLGRGDYLASHVKDVYDEDKIGATFASGKLKLTNSGGAIYEREADTVIAKTMSGARYRITQHFVLGSNTYEIVDAQAVTAGSGSTAAPGEINDLETPLAFVKVENESAFVGLDAESDDSLATRARAKKGTWSQLGPRSAYESAARSAKMSDGTSAGITRVEISPSGSPVRVVCATASGTPTEEQLDAVRAGVEAQARPGGTSAVVTGATPVPTTHSITIWCRNAVADTVRARAESAMAAFIATYPIGGIRKEDGAQGYLWSDSIRGALLGDLRVTWGIAAYDLDFADDSDIPLAWDEIATNVTTFTVRVTK</sequence>
<dbReference type="InterPro" id="IPR006949">
    <property type="entry name" value="Barrel_Baseplate_J-like"/>
</dbReference>
<keyword evidence="4" id="KW-1185">Reference proteome</keyword>